<feature type="site" description="Important for substrate specificity" evidence="4">
    <location>
        <position position="158"/>
    </location>
</feature>
<dbReference type="RefSeq" id="WP_146977429.1">
    <property type="nucleotide sequence ID" value="NZ_VOSL01000146.1"/>
</dbReference>
<organism evidence="5 6">
    <name type="scientific">Lujinxingia vulgaris</name>
    <dbReference type="NCBI Taxonomy" id="2600176"/>
    <lineage>
        <taxon>Bacteria</taxon>
        <taxon>Deltaproteobacteria</taxon>
        <taxon>Bradymonadales</taxon>
        <taxon>Lujinxingiaceae</taxon>
        <taxon>Lujinxingia</taxon>
    </lineage>
</organism>
<dbReference type="OrthoDB" id="9807767at2"/>
<feature type="site" description="Important for substrate specificity" evidence="4">
    <location>
        <position position="75"/>
    </location>
</feature>
<keyword evidence="3 4" id="KW-0378">Hydrolase</keyword>
<evidence type="ECO:0000256" key="2">
    <source>
        <dbReference type="ARBA" id="ARBA00022490"/>
    </source>
</evidence>
<reference evidence="5 6" key="1">
    <citation type="submission" date="2019-08" db="EMBL/GenBank/DDBJ databases">
        <title>Bradymonadales sp. TMQ2.</title>
        <authorList>
            <person name="Liang Q."/>
        </authorList>
    </citation>
    <scope>NUCLEOTIDE SEQUENCE [LARGE SCALE GENOMIC DNA]</scope>
    <source>
        <strain evidence="5 6">TMQ2</strain>
    </source>
</reference>
<dbReference type="PANTHER" id="PTHR43213">
    <property type="entry name" value="BIFUNCTIONAL DTTP/UTP PYROPHOSPHATASE/METHYLTRANSFERASE PROTEIN-RELATED"/>
    <property type="match status" value="1"/>
</dbReference>
<dbReference type="Pfam" id="PF02545">
    <property type="entry name" value="Maf"/>
    <property type="match status" value="1"/>
</dbReference>
<dbReference type="InterPro" id="IPR029001">
    <property type="entry name" value="ITPase-like_fam"/>
</dbReference>
<dbReference type="HAMAP" id="MF_00528">
    <property type="entry name" value="Maf"/>
    <property type="match status" value="1"/>
</dbReference>
<proteinExistence type="inferred from homology"/>
<sequence>MADPSPHKLILATESTYKIELLERLGLSFDACAAHIDEARKPGEAPAAMAARLAAEKAQRVATDHPSAYVLGADQVIALDQEIFQKPGSVDLAVAQLMRLQGKTHRLITAIALRTPDGSVLASECAFEMVMRPLTEAGARAYVEADQPLYCAGSYRIEAAGIRLFEAARGDDFTAIIGLPLTRVWSLLEQAGYFEQL</sequence>
<dbReference type="CDD" id="cd00555">
    <property type="entry name" value="Maf"/>
    <property type="match status" value="1"/>
</dbReference>
<keyword evidence="2 4" id="KW-0963">Cytoplasm</keyword>
<gene>
    <name evidence="5" type="primary">maf</name>
    <name evidence="5" type="ORF">FRC96_20635</name>
</gene>
<comment type="similarity">
    <text evidence="4">Belongs to the Maf family. YceF subfamily.</text>
</comment>
<dbReference type="GO" id="GO:0009117">
    <property type="term" value="P:nucleotide metabolic process"/>
    <property type="evidence" value="ECO:0007669"/>
    <property type="project" value="UniProtKB-KW"/>
</dbReference>
<name>A0A5C6X3I7_9DELT</name>
<dbReference type="SUPFAM" id="SSF52972">
    <property type="entry name" value="ITPase-like"/>
    <property type="match status" value="1"/>
</dbReference>
<protein>
    <recommendedName>
        <fullName evidence="4">7-methyl-GTP pyrophosphatase</fullName>
        <shortName evidence="4">m(7)GTP pyrophosphatase</shortName>
        <ecNumber evidence="4">3.6.1.-</ecNumber>
    </recommendedName>
</protein>
<dbReference type="EC" id="3.6.1.-" evidence="4"/>
<evidence type="ECO:0000313" key="5">
    <source>
        <dbReference type="EMBL" id="TXD31716.1"/>
    </source>
</evidence>
<dbReference type="EMBL" id="VOSL01000146">
    <property type="protein sequence ID" value="TXD31716.1"/>
    <property type="molecule type" value="Genomic_DNA"/>
</dbReference>
<feature type="active site" description="Proton acceptor" evidence="4">
    <location>
        <position position="74"/>
    </location>
</feature>
<comment type="caution">
    <text evidence="4">Lacks conserved residue(s) required for the propagation of feature annotation.</text>
</comment>
<comment type="subcellular location">
    <subcellularLocation>
        <location evidence="1 4">Cytoplasm</location>
    </subcellularLocation>
</comment>
<evidence type="ECO:0000256" key="4">
    <source>
        <dbReference type="HAMAP-Rule" id="MF_00528"/>
    </source>
</evidence>
<dbReference type="PANTHER" id="PTHR43213:SF10">
    <property type="entry name" value="7-METHYL-GTP PYROPHOSPHATASE"/>
    <property type="match status" value="1"/>
</dbReference>
<feature type="site" description="Important for substrate specificity" evidence="4">
    <location>
        <position position="17"/>
    </location>
</feature>
<dbReference type="Gene3D" id="3.90.950.10">
    <property type="match status" value="1"/>
</dbReference>
<comment type="function">
    <text evidence="4">Nucleoside triphosphate pyrophosphatase that hydrolyzes 7-methyl-GTP (m(7)GTP). May have a dual role in cell division arrest and in preventing the incorporation of modified nucleotides into cellular nucleic acids.</text>
</comment>
<dbReference type="InterPro" id="IPR003697">
    <property type="entry name" value="Maf-like"/>
</dbReference>
<comment type="caution">
    <text evidence="5">The sequence shown here is derived from an EMBL/GenBank/DDBJ whole genome shotgun (WGS) entry which is preliminary data.</text>
</comment>
<comment type="cofactor">
    <cofactor evidence="4">
        <name>a divalent metal cation</name>
        <dbReference type="ChEBI" id="CHEBI:60240"/>
    </cofactor>
</comment>
<accession>A0A5C6X3I7</accession>
<dbReference type="AlphaFoldDB" id="A0A5C6X3I7"/>
<evidence type="ECO:0000256" key="1">
    <source>
        <dbReference type="ARBA" id="ARBA00004496"/>
    </source>
</evidence>
<evidence type="ECO:0000313" key="6">
    <source>
        <dbReference type="Proteomes" id="UP000321046"/>
    </source>
</evidence>
<keyword evidence="4" id="KW-0546">Nucleotide metabolism</keyword>
<dbReference type="PIRSF" id="PIRSF006305">
    <property type="entry name" value="Maf"/>
    <property type="match status" value="1"/>
</dbReference>
<dbReference type="GO" id="GO:0005737">
    <property type="term" value="C:cytoplasm"/>
    <property type="evidence" value="ECO:0007669"/>
    <property type="project" value="UniProtKB-SubCell"/>
</dbReference>
<dbReference type="Proteomes" id="UP000321046">
    <property type="component" value="Unassembled WGS sequence"/>
</dbReference>
<evidence type="ECO:0000256" key="3">
    <source>
        <dbReference type="ARBA" id="ARBA00022801"/>
    </source>
</evidence>
<comment type="catalytic activity">
    <reaction evidence="4">
        <text>N(7)-methyl-GTP + H2O = N(7)-methyl-GMP + diphosphate + H(+)</text>
        <dbReference type="Rhea" id="RHEA:58744"/>
        <dbReference type="ChEBI" id="CHEBI:15377"/>
        <dbReference type="ChEBI" id="CHEBI:15378"/>
        <dbReference type="ChEBI" id="CHEBI:33019"/>
        <dbReference type="ChEBI" id="CHEBI:58285"/>
        <dbReference type="ChEBI" id="CHEBI:87133"/>
    </reaction>
</comment>
<dbReference type="NCBIfam" id="TIGR00172">
    <property type="entry name" value="maf"/>
    <property type="match status" value="1"/>
</dbReference>
<dbReference type="GO" id="GO:0047429">
    <property type="term" value="F:nucleoside triphosphate diphosphatase activity"/>
    <property type="evidence" value="ECO:0007669"/>
    <property type="project" value="InterPro"/>
</dbReference>